<accession>A0A2N3PUV0</accession>
<organism evidence="4 5">
    <name type="scientific">Telmatospirillum siberiense</name>
    <dbReference type="NCBI Taxonomy" id="382514"/>
    <lineage>
        <taxon>Bacteria</taxon>
        <taxon>Pseudomonadati</taxon>
        <taxon>Pseudomonadota</taxon>
        <taxon>Alphaproteobacteria</taxon>
        <taxon>Rhodospirillales</taxon>
        <taxon>Rhodospirillaceae</taxon>
        <taxon>Telmatospirillum</taxon>
    </lineage>
</organism>
<dbReference type="CDD" id="cd02517">
    <property type="entry name" value="CMP-KDO-Synthetase"/>
    <property type="match status" value="1"/>
</dbReference>
<dbReference type="GO" id="GO:0005829">
    <property type="term" value="C:cytosol"/>
    <property type="evidence" value="ECO:0007669"/>
    <property type="project" value="TreeGrafter"/>
</dbReference>
<protein>
    <submittedName>
        <fullName evidence="4">3-deoxy-manno-octulosonate cytidylyltransferase</fullName>
    </submittedName>
</protein>
<dbReference type="NCBIfam" id="NF003952">
    <property type="entry name" value="PRK05450.1-5"/>
    <property type="match status" value="1"/>
</dbReference>
<evidence type="ECO:0000256" key="2">
    <source>
        <dbReference type="ARBA" id="ARBA00022695"/>
    </source>
</evidence>
<keyword evidence="2 4" id="KW-0548">Nucleotidyltransferase</keyword>
<comment type="caution">
    <text evidence="4">The sequence shown here is derived from an EMBL/GenBank/DDBJ whole genome shotgun (WGS) entry which is preliminary data.</text>
</comment>
<gene>
    <name evidence="4" type="ORF">CWS72_12670</name>
</gene>
<evidence type="ECO:0000313" key="5">
    <source>
        <dbReference type="Proteomes" id="UP000233293"/>
    </source>
</evidence>
<dbReference type="NCBIfam" id="NF003950">
    <property type="entry name" value="PRK05450.1-3"/>
    <property type="match status" value="1"/>
</dbReference>
<proteinExistence type="predicted"/>
<dbReference type="InterPro" id="IPR003329">
    <property type="entry name" value="Cytidylyl_trans"/>
</dbReference>
<dbReference type="GO" id="GO:0008690">
    <property type="term" value="F:3-deoxy-manno-octulosonate cytidylyltransferase activity"/>
    <property type="evidence" value="ECO:0007669"/>
    <property type="project" value="InterPro"/>
</dbReference>
<dbReference type="InterPro" id="IPR004528">
    <property type="entry name" value="KdsB"/>
</dbReference>
<dbReference type="Pfam" id="PF02348">
    <property type="entry name" value="CTP_transf_3"/>
    <property type="match status" value="1"/>
</dbReference>
<keyword evidence="1 4" id="KW-0808">Transferase</keyword>
<reference evidence="5" key="1">
    <citation type="submission" date="2017-12" db="EMBL/GenBank/DDBJ databases">
        <title>Draft genome sequence of Telmatospirillum siberiense 26-4b1T, an acidotolerant peatland alphaproteobacterium potentially involved in sulfur cycling.</title>
        <authorList>
            <person name="Hausmann B."/>
            <person name="Pjevac P."/>
            <person name="Schreck K."/>
            <person name="Herbold C.W."/>
            <person name="Daims H."/>
            <person name="Wagner M."/>
            <person name="Pester M."/>
            <person name="Loy A."/>
        </authorList>
    </citation>
    <scope>NUCLEOTIDE SEQUENCE [LARGE SCALE GENOMIC DNA]</scope>
    <source>
        <strain evidence="5">26-4b1</strain>
    </source>
</reference>
<name>A0A2N3PUV0_9PROT</name>
<dbReference type="SUPFAM" id="SSF53448">
    <property type="entry name" value="Nucleotide-diphospho-sugar transferases"/>
    <property type="match status" value="1"/>
</dbReference>
<dbReference type="OrthoDB" id="9815559at2"/>
<evidence type="ECO:0000313" key="4">
    <source>
        <dbReference type="EMBL" id="PKU24183.1"/>
    </source>
</evidence>
<dbReference type="AlphaFoldDB" id="A0A2N3PUV0"/>
<sequence length="262" mass="28196">MDVAIVIPARFNSRRLPGKPMAVVAGRSLLERVWRIAKAVGGVSQVYVTTDDQRVADHAATFGASAILTSPDCATGTDRVHAALSKLPKRPDAVINLQGDAVLTPPWVVQGLVDAFHADSGVGMVTAAVHCSWTQVAEIEALKKLSPTSGTLVTMDKFGRALYFSKAVIPYLRKRDGELSPVHRHIGIYGYSCAVLDRLSALPQSPLEAAEQLEQLRALENGIPINVVVVDYRGRTHGSIDSPEDIPFVETIIAREGELVGE</sequence>
<dbReference type="PANTHER" id="PTHR42866:SF2">
    <property type="entry name" value="3-DEOXY-MANNO-OCTULOSONATE CYTIDYLYLTRANSFERASE, MITOCHONDRIAL"/>
    <property type="match status" value="1"/>
</dbReference>
<dbReference type="EMBL" id="PIUM01000013">
    <property type="protein sequence ID" value="PKU24183.1"/>
    <property type="molecule type" value="Genomic_DNA"/>
</dbReference>
<dbReference type="GO" id="GO:0009103">
    <property type="term" value="P:lipopolysaccharide biosynthetic process"/>
    <property type="evidence" value="ECO:0007669"/>
    <property type="project" value="UniProtKB-KW"/>
</dbReference>
<evidence type="ECO:0000256" key="1">
    <source>
        <dbReference type="ARBA" id="ARBA00022679"/>
    </source>
</evidence>
<dbReference type="RefSeq" id="WP_101250978.1">
    <property type="nucleotide sequence ID" value="NZ_PIUM01000013.1"/>
</dbReference>
<dbReference type="Gene3D" id="3.90.550.10">
    <property type="entry name" value="Spore Coat Polysaccharide Biosynthesis Protein SpsA, Chain A"/>
    <property type="match status" value="1"/>
</dbReference>
<keyword evidence="5" id="KW-1185">Reference proteome</keyword>
<dbReference type="Proteomes" id="UP000233293">
    <property type="component" value="Unassembled WGS sequence"/>
</dbReference>
<keyword evidence="3" id="KW-0448">Lipopolysaccharide biosynthesis</keyword>
<evidence type="ECO:0000256" key="3">
    <source>
        <dbReference type="ARBA" id="ARBA00022985"/>
    </source>
</evidence>
<dbReference type="InterPro" id="IPR029044">
    <property type="entry name" value="Nucleotide-diphossugar_trans"/>
</dbReference>
<dbReference type="PANTHER" id="PTHR42866">
    <property type="entry name" value="3-DEOXY-MANNO-OCTULOSONATE CYTIDYLYLTRANSFERASE"/>
    <property type="match status" value="1"/>
</dbReference>